<reference evidence="3" key="2">
    <citation type="submission" date="2015-01" db="EMBL/GenBank/DDBJ databases">
        <title>Evolutionary Origins and Diversification of the Mycorrhizal Mutualists.</title>
        <authorList>
            <consortium name="DOE Joint Genome Institute"/>
            <consortium name="Mycorrhizal Genomics Consortium"/>
            <person name="Kohler A."/>
            <person name="Kuo A."/>
            <person name="Nagy L.G."/>
            <person name="Floudas D."/>
            <person name="Copeland A."/>
            <person name="Barry K.W."/>
            <person name="Cichocki N."/>
            <person name="Veneault-Fourrey C."/>
            <person name="LaButti K."/>
            <person name="Lindquist E.A."/>
            <person name="Lipzen A."/>
            <person name="Lundell T."/>
            <person name="Morin E."/>
            <person name="Murat C."/>
            <person name="Riley R."/>
            <person name="Ohm R."/>
            <person name="Sun H."/>
            <person name="Tunlid A."/>
            <person name="Henrissat B."/>
            <person name="Grigoriev I.V."/>
            <person name="Hibbett D.S."/>
            <person name="Martin F."/>
        </authorList>
    </citation>
    <scope>NUCLEOTIDE SEQUENCE [LARGE SCALE GENOMIC DNA]</scope>
    <source>
        <strain evidence="3">F 1598</strain>
    </source>
</reference>
<dbReference type="AlphaFoldDB" id="A0A0C3G6H3"/>
<feature type="region of interest" description="Disordered" evidence="1">
    <location>
        <begin position="153"/>
        <end position="180"/>
    </location>
</feature>
<evidence type="ECO:0000313" key="2">
    <source>
        <dbReference type="EMBL" id="KIM86276.1"/>
    </source>
</evidence>
<name>A0A0C3G6H3_PILCF</name>
<feature type="compositionally biased region" description="Basic residues" evidence="1">
    <location>
        <begin position="354"/>
        <end position="371"/>
    </location>
</feature>
<protein>
    <submittedName>
        <fullName evidence="2">Uncharacterized protein</fullName>
    </submittedName>
</protein>
<feature type="compositionally biased region" description="Low complexity" evidence="1">
    <location>
        <begin position="118"/>
        <end position="128"/>
    </location>
</feature>
<evidence type="ECO:0000256" key="1">
    <source>
        <dbReference type="SAM" id="MobiDB-lite"/>
    </source>
</evidence>
<organism evidence="2 3">
    <name type="scientific">Piloderma croceum (strain F 1598)</name>
    <dbReference type="NCBI Taxonomy" id="765440"/>
    <lineage>
        <taxon>Eukaryota</taxon>
        <taxon>Fungi</taxon>
        <taxon>Dikarya</taxon>
        <taxon>Basidiomycota</taxon>
        <taxon>Agaricomycotina</taxon>
        <taxon>Agaricomycetes</taxon>
        <taxon>Agaricomycetidae</taxon>
        <taxon>Atheliales</taxon>
        <taxon>Atheliaceae</taxon>
        <taxon>Piloderma</taxon>
    </lineage>
</organism>
<dbReference type="Proteomes" id="UP000054166">
    <property type="component" value="Unassembled WGS sequence"/>
</dbReference>
<dbReference type="OrthoDB" id="2505887at2759"/>
<evidence type="ECO:0000313" key="3">
    <source>
        <dbReference type="Proteomes" id="UP000054166"/>
    </source>
</evidence>
<dbReference type="STRING" id="765440.A0A0C3G6H3"/>
<feature type="region of interest" description="Disordered" evidence="1">
    <location>
        <begin position="352"/>
        <end position="380"/>
    </location>
</feature>
<sequence>MASPSSSRSPPLEDVIMPRRGATRRADASFSAQPESSPTEKPDFGEPIRNNQGSGKVKVRYGGNSRKSGGANVASKPPPLPITAPPARSSPRRAAGSKRRRSESFASESDQDPEDGNLSSSLTPLSSPAKSISTPRTPVKKLAAAVFKRHETAASISARSSRTMKTPVTPRHAINSPALGSGRTSLLTPLSSLSAFGSPEKDGKWSFRRLSMFVWVLVDMKGNVIEDEYEDEDEDAPQRMWWPALNKGEQSLRLYGSVIPGITSKLVEVQNPSERNIRDAASECFTVSTFLIPPSRLQDNEVPVTASPKKKQKSDIETRWRSAVDDMNEDKMENDDEDVAVFKATPIKLESVKGKSKPKAKAGKGKKGKNKARSEDEDTDMLIDDDPHDVFWVPPPADDSLNIGEEKVFAHEKKNPSLYWPALVLYYKQPKNSKEVPLYGVRFLDEVRAEIPRSWFFTSDQDEFARCKVLSFSGRHLCLDC</sequence>
<proteinExistence type="predicted"/>
<dbReference type="HOGENOM" id="CLU_567552_0_0_1"/>
<gene>
    <name evidence="2" type="ORF">PILCRDRAFT_321368</name>
</gene>
<keyword evidence="3" id="KW-1185">Reference proteome</keyword>
<reference evidence="2 3" key="1">
    <citation type="submission" date="2014-04" db="EMBL/GenBank/DDBJ databases">
        <authorList>
            <consortium name="DOE Joint Genome Institute"/>
            <person name="Kuo A."/>
            <person name="Tarkka M."/>
            <person name="Buscot F."/>
            <person name="Kohler A."/>
            <person name="Nagy L.G."/>
            <person name="Floudas D."/>
            <person name="Copeland A."/>
            <person name="Barry K.W."/>
            <person name="Cichocki N."/>
            <person name="Veneault-Fourrey C."/>
            <person name="LaButti K."/>
            <person name="Lindquist E.A."/>
            <person name="Lipzen A."/>
            <person name="Lundell T."/>
            <person name="Morin E."/>
            <person name="Murat C."/>
            <person name="Sun H."/>
            <person name="Tunlid A."/>
            <person name="Henrissat B."/>
            <person name="Grigoriev I.V."/>
            <person name="Hibbett D.S."/>
            <person name="Martin F."/>
            <person name="Nordberg H.P."/>
            <person name="Cantor M.N."/>
            <person name="Hua S.X."/>
        </authorList>
    </citation>
    <scope>NUCLEOTIDE SEQUENCE [LARGE SCALE GENOMIC DNA]</scope>
    <source>
        <strain evidence="2 3">F 1598</strain>
    </source>
</reference>
<dbReference type="InParanoid" id="A0A0C3G6H3"/>
<feature type="compositionally biased region" description="Low complexity" evidence="1">
    <location>
        <begin position="85"/>
        <end position="94"/>
    </location>
</feature>
<feature type="region of interest" description="Disordered" evidence="1">
    <location>
        <begin position="1"/>
        <end position="138"/>
    </location>
</feature>
<accession>A0A0C3G6H3</accession>
<dbReference type="EMBL" id="KN832982">
    <property type="protein sequence ID" value="KIM86276.1"/>
    <property type="molecule type" value="Genomic_DNA"/>
</dbReference>